<evidence type="ECO:0000313" key="3">
    <source>
        <dbReference type="Proteomes" id="UP000297280"/>
    </source>
</evidence>
<evidence type="ECO:0000256" key="1">
    <source>
        <dbReference type="SAM" id="MobiDB-lite"/>
    </source>
</evidence>
<dbReference type="EMBL" id="PQXO01000360">
    <property type="protein sequence ID" value="TGO85817.1"/>
    <property type="molecule type" value="Genomic_DNA"/>
</dbReference>
<dbReference type="STRING" id="87229.A0A4Z1KIE0"/>
<feature type="region of interest" description="Disordered" evidence="1">
    <location>
        <begin position="68"/>
        <end position="122"/>
    </location>
</feature>
<dbReference type="Gene3D" id="3.30.160.60">
    <property type="entry name" value="Classic Zinc Finger"/>
    <property type="match status" value="1"/>
</dbReference>
<accession>A0A4Z1KIE0</accession>
<evidence type="ECO:0008006" key="4">
    <source>
        <dbReference type="Google" id="ProtNLM"/>
    </source>
</evidence>
<feature type="compositionally biased region" description="Polar residues" evidence="1">
    <location>
        <begin position="90"/>
        <end position="102"/>
    </location>
</feature>
<dbReference type="AlphaFoldDB" id="A0A4Z1KIE0"/>
<feature type="region of interest" description="Disordered" evidence="1">
    <location>
        <begin position="17"/>
        <end position="54"/>
    </location>
</feature>
<comment type="caution">
    <text evidence="2">The sequence shown here is derived from an EMBL/GenBank/DDBJ whole genome shotgun (WGS) entry which is preliminary data.</text>
</comment>
<feature type="compositionally biased region" description="Low complexity" evidence="1">
    <location>
        <begin position="42"/>
        <end position="54"/>
    </location>
</feature>
<dbReference type="Proteomes" id="UP000297280">
    <property type="component" value="Unassembled WGS sequence"/>
</dbReference>
<organism evidence="2 3">
    <name type="scientific">Botrytis porri</name>
    <dbReference type="NCBI Taxonomy" id="87229"/>
    <lineage>
        <taxon>Eukaryota</taxon>
        <taxon>Fungi</taxon>
        <taxon>Dikarya</taxon>
        <taxon>Ascomycota</taxon>
        <taxon>Pezizomycotina</taxon>
        <taxon>Leotiomycetes</taxon>
        <taxon>Helotiales</taxon>
        <taxon>Sclerotiniaceae</taxon>
        <taxon>Botrytis</taxon>
    </lineage>
</organism>
<sequence length="409" mass="47261">MYSNLFDKYLSSRQYLDQGISRPNPTTAPSMGGFPMNRIRSDQSSTSTQSGSSGDFYYPVLMNRNYSDQGSVSTQSRSSREFYSPAPRSPSMSFDLNTSQLPQYYDDGHNQGYSNYTTSSYSMERSSSNQSYSLKATPSSLGWSPETELLRLYKLIVPKGKEPYLELLPGYTIHQDTPQKVFLDPPSNPQKGIYPCQFPIGCPGKQFRRPADLERHYRHIHADADQKGSFPCDYKPCTRSKGPFTRKDHYRDHLKDFHKEDIGTAKQPKNTHDPKKLEALQQAWLEERQIDPRWWRCRKCLRRVYVNANGYKCIICNEECANERIKAREQKKRDGERDREKMYYAGEKSDMMDAPQCMSCNGSMWISETGFGEGNSVPCPICVPSGEISFEDVEWREHERLEQEYEDAY</sequence>
<reference evidence="2 3" key="1">
    <citation type="submission" date="2017-12" db="EMBL/GenBank/DDBJ databases">
        <title>Comparative genomics of Botrytis spp.</title>
        <authorList>
            <person name="Valero-Jimenez C.A."/>
            <person name="Tapia P."/>
            <person name="Veloso J."/>
            <person name="Silva-Moreno E."/>
            <person name="Staats M."/>
            <person name="Valdes J.H."/>
            <person name="Van Kan J.A.L."/>
        </authorList>
    </citation>
    <scope>NUCLEOTIDE SEQUENCE [LARGE SCALE GENOMIC DNA]</scope>
    <source>
        <strain evidence="2 3">MUCL3349</strain>
    </source>
</reference>
<feature type="compositionally biased region" description="Polar residues" evidence="1">
    <location>
        <begin position="68"/>
        <end position="77"/>
    </location>
</feature>
<protein>
    <recommendedName>
        <fullName evidence="4">C2H2-type domain-containing protein</fullName>
    </recommendedName>
</protein>
<evidence type="ECO:0000313" key="2">
    <source>
        <dbReference type="EMBL" id="TGO85817.1"/>
    </source>
</evidence>
<keyword evidence="3" id="KW-1185">Reference proteome</keyword>
<gene>
    <name evidence="2" type="ORF">BPOR_0361g00100</name>
</gene>
<feature type="compositionally biased region" description="Polar residues" evidence="1">
    <location>
        <begin position="17"/>
        <end position="29"/>
    </location>
</feature>
<proteinExistence type="predicted"/>
<name>A0A4Z1KIE0_9HELO</name>